<name>A0A0A8Y1D7_ARUDO</name>
<keyword evidence="1" id="KW-0812">Transmembrane</keyword>
<keyword evidence="1" id="KW-0472">Membrane</keyword>
<protein>
    <submittedName>
        <fullName evidence="2">Uncharacterized protein</fullName>
    </submittedName>
</protein>
<accession>A0A0A8Y1D7</accession>
<reference evidence="2" key="1">
    <citation type="submission" date="2014-09" db="EMBL/GenBank/DDBJ databases">
        <authorList>
            <person name="Magalhaes I.L.F."/>
            <person name="Oliveira U."/>
            <person name="Santos F.R."/>
            <person name="Vidigal T.H.D.A."/>
            <person name="Brescovit A.D."/>
            <person name="Santos A.J."/>
        </authorList>
    </citation>
    <scope>NUCLEOTIDE SEQUENCE</scope>
    <source>
        <tissue evidence="2">Shoot tissue taken approximately 20 cm above the soil surface</tissue>
    </source>
</reference>
<dbReference type="AlphaFoldDB" id="A0A0A8Y1D7"/>
<sequence length="30" mass="3845">MQISWHQLNPQSLFRILYFFFLYFSIHYTC</sequence>
<keyword evidence="1" id="KW-1133">Transmembrane helix</keyword>
<evidence type="ECO:0000256" key="1">
    <source>
        <dbReference type="SAM" id="Phobius"/>
    </source>
</evidence>
<reference evidence="2" key="2">
    <citation type="journal article" date="2015" name="Data Brief">
        <title>Shoot transcriptome of the giant reed, Arundo donax.</title>
        <authorList>
            <person name="Barrero R.A."/>
            <person name="Guerrero F.D."/>
            <person name="Moolhuijzen P."/>
            <person name="Goolsby J.A."/>
            <person name="Tidwell J."/>
            <person name="Bellgard S.E."/>
            <person name="Bellgard M.I."/>
        </authorList>
    </citation>
    <scope>NUCLEOTIDE SEQUENCE</scope>
    <source>
        <tissue evidence="2">Shoot tissue taken approximately 20 cm above the soil surface</tissue>
    </source>
</reference>
<dbReference type="EMBL" id="GBRH01279040">
    <property type="protein sequence ID" value="JAD18855.1"/>
    <property type="molecule type" value="Transcribed_RNA"/>
</dbReference>
<evidence type="ECO:0000313" key="2">
    <source>
        <dbReference type="EMBL" id="JAD18855.1"/>
    </source>
</evidence>
<proteinExistence type="predicted"/>
<organism evidence="2">
    <name type="scientific">Arundo donax</name>
    <name type="common">Giant reed</name>
    <name type="synonym">Donax arundinaceus</name>
    <dbReference type="NCBI Taxonomy" id="35708"/>
    <lineage>
        <taxon>Eukaryota</taxon>
        <taxon>Viridiplantae</taxon>
        <taxon>Streptophyta</taxon>
        <taxon>Embryophyta</taxon>
        <taxon>Tracheophyta</taxon>
        <taxon>Spermatophyta</taxon>
        <taxon>Magnoliopsida</taxon>
        <taxon>Liliopsida</taxon>
        <taxon>Poales</taxon>
        <taxon>Poaceae</taxon>
        <taxon>PACMAD clade</taxon>
        <taxon>Arundinoideae</taxon>
        <taxon>Arundineae</taxon>
        <taxon>Arundo</taxon>
    </lineage>
</organism>
<feature type="transmembrane region" description="Helical" evidence="1">
    <location>
        <begin position="12"/>
        <end position="29"/>
    </location>
</feature>